<organism evidence="3 4">
    <name type="scientific">Candidatus Fervidibacter sacchari</name>
    <dbReference type="NCBI Taxonomy" id="1448929"/>
    <lineage>
        <taxon>Bacteria</taxon>
        <taxon>Candidatus Fervidibacterota</taxon>
        <taxon>Candidatus Fervidibacter</taxon>
    </lineage>
</organism>
<dbReference type="InterPro" id="IPR004017">
    <property type="entry name" value="Cys_rich_dom"/>
</dbReference>
<feature type="domain" description="Cysteine-rich" evidence="2">
    <location>
        <begin position="155"/>
        <end position="245"/>
    </location>
</feature>
<dbReference type="EMBL" id="JANUCP010000003">
    <property type="protein sequence ID" value="MCS3919446.1"/>
    <property type="molecule type" value="Genomic_DNA"/>
</dbReference>
<evidence type="ECO:0000313" key="4">
    <source>
        <dbReference type="Proteomes" id="UP001204798"/>
    </source>
</evidence>
<dbReference type="GO" id="GO:0051912">
    <property type="term" value="F:CoB--CoM heterodisulfide reductase activity"/>
    <property type="evidence" value="ECO:0007669"/>
    <property type="project" value="UniProtKB-EC"/>
</dbReference>
<gene>
    <name evidence="3" type="ORF">M2350_001859</name>
</gene>
<comment type="caution">
    <text evidence="3">The sequence shown here is derived from an EMBL/GenBank/DDBJ whole genome shotgun (WGS) entry which is preliminary data.</text>
</comment>
<dbReference type="Pfam" id="PF02754">
    <property type="entry name" value="CCG"/>
    <property type="match status" value="2"/>
</dbReference>
<protein>
    <submittedName>
        <fullName evidence="3">Heterodisulfide reductase subunit B</fullName>
        <ecNumber evidence="3">1.8.98.1</ecNumber>
    </submittedName>
</protein>
<dbReference type="Gene3D" id="1.20.1050.140">
    <property type="match status" value="1"/>
</dbReference>
<dbReference type="InterPro" id="IPR051278">
    <property type="entry name" value="HdrB/HdrD_reductase"/>
</dbReference>
<sequence length="299" mass="33447">MRLAYYPGCTLASKAKAFDQTARWVAQKLDIELVELPEWQCCGGLVPQVTDAVMGLLAPIRILADAQSISDKLMTLCSFCYNTLKRANLVIQQDAERRQKVVDFLRETRAPKVSDENFQYDGSVRVVHLLEILRDDIGFDNVRQKVVRPLTGVRVAPYYGCLLLRPPKEIGLDDPEEPTVMEQLLEALGCDVVDFPRKVECCGSFMIVNRPEIAAQCSATILRSASQIGAQLLVTSCPLCQFNLDWQQMRMLESNGEITPVPVLYFTQLMALAMGAEPFVLGFEHHLVDPRPAVMELGL</sequence>
<evidence type="ECO:0000256" key="1">
    <source>
        <dbReference type="ARBA" id="ARBA00023002"/>
    </source>
</evidence>
<proteinExistence type="predicted"/>
<keyword evidence="1 3" id="KW-0560">Oxidoreductase</keyword>
<dbReference type="PANTHER" id="PTHR42947:SF1">
    <property type="entry name" value="COB--COM HETERODISULFIDE REDUCTASE SUBUNIT B 1"/>
    <property type="match status" value="1"/>
</dbReference>
<keyword evidence="4" id="KW-1185">Reference proteome</keyword>
<name>A0ABT2ENE5_9BACT</name>
<evidence type="ECO:0000313" key="3">
    <source>
        <dbReference type="EMBL" id="MCS3919446.1"/>
    </source>
</evidence>
<feature type="domain" description="Cysteine-rich" evidence="2">
    <location>
        <begin position="4"/>
        <end position="85"/>
    </location>
</feature>
<dbReference type="EC" id="1.8.98.1" evidence="3"/>
<dbReference type="Proteomes" id="UP001204798">
    <property type="component" value="Unassembled WGS sequence"/>
</dbReference>
<accession>A0ABT2ENE5</accession>
<dbReference type="RefSeq" id="WP_259095863.1">
    <property type="nucleotide sequence ID" value="NZ_CP130454.1"/>
</dbReference>
<dbReference type="PANTHER" id="PTHR42947">
    <property type="entry name" value="COB--COM HETERODISULFIDE REDUCTASE SUBUNIT B 1"/>
    <property type="match status" value="1"/>
</dbReference>
<dbReference type="Gene3D" id="3.40.50.11810">
    <property type="match status" value="1"/>
</dbReference>
<evidence type="ECO:0000259" key="2">
    <source>
        <dbReference type="Pfam" id="PF02754"/>
    </source>
</evidence>
<reference evidence="3 4" key="1">
    <citation type="submission" date="2022-08" db="EMBL/GenBank/DDBJ databases">
        <title>Bacterial and archaeal communities from various locations to study Microbial Dark Matter (Phase II).</title>
        <authorList>
            <person name="Stepanauskas R."/>
        </authorList>
    </citation>
    <scope>NUCLEOTIDE SEQUENCE [LARGE SCALE GENOMIC DNA]</scope>
    <source>
        <strain evidence="3 4">PD1</strain>
    </source>
</reference>